<dbReference type="Pfam" id="PF07077">
    <property type="entry name" value="DUF1345"/>
    <property type="match status" value="1"/>
</dbReference>
<gene>
    <name evidence="2" type="ordered locus">Solca_2835</name>
</gene>
<keyword evidence="3" id="KW-1185">Reference proteome</keyword>
<organism evidence="2 3">
    <name type="scientific">Solitalea canadensis (strain ATCC 29591 / DSM 3403 / JCM 21819 / LMG 8368 / NBRC 15130 / NCIMB 12057 / USAM 9D)</name>
    <name type="common">Flexibacter canadensis</name>
    <dbReference type="NCBI Taxonomy" id="929556"/>
    <lineage>
        <taxon>Bacteria</taxon>
        <taxon>Pseudomonadati</taxon>
        <taxon>Bacteroidota</taxon>
        <taxon>Sphingobacteriia</taxon>
        <taxon>Sphingobacteriales</taxon>
        <taxon>Sphingobacteriaceae</taxon>
        <taxon>Solitalea</taxon>
    </lineage>
</organism>
<dbReference type="Proteomes" id="UP000007590">
    <property type="component" value="Chromosome"/>
</dbReference>
<dbReference type="AlphaFoldDB" id="H8KS73"/>
<dbReference type="KEGG" id="scn:Solca_2835"/>
<keyword evidence="1" id="KW-0472">Membrane</keyword>
<name>H8KS73_SOLCM</name>
<reference evidence="2" key="1">
    <citation type="submission" date="2012-02" db="EMBL/GenBank/DDBJ databases">
        <title>The complete genome of Solitalea canadensis DSM 3403.</title>
        <authorList>
            <consortium name="US DOE Joint Genome Institute (JGI-PGF)"/>
            <person name="Lucas S."/>
            <person name="Copeland A."/>
            <person name="Lapidus A."/>
            <person name="Glavina del Rio T."/>
            <person name="Dalin E."/>
            <person name="Tice H."/>
            <person name="Bruce D."/>
            <person name="Goodwin L."/>
            <person name="Pitluck S."/>
            <person name="Peters L."/>
            <person name="Ovchinnikova G."/>
            <person name="Lu M."/>
            <person name="Kyrpides N."/>
            <person name="Mavromatis K."/>
            <person name="Ivanova N."/>
            <person name="Brettin T."/>
            <person name="Detter J.C."/>
            <person name="Han C."/>
            <person name="Larimer F."/>
            <person name="Land M."/>
            <person name="Hauser L."/>
            <person name="Markowitz V."/>
            <person name="Cheng J.-F."/>
            <person name="Hugenholtz P."/>
            <person name="Woyke T."/>
            <person name="Wu D."/>
            <person name="Spring S."/>
            <person name="Schroeder M."/>
            <person name="Kopitz M."/>
            <person name="Brambilla E."/>
            <person name="Klenk H.-P."/>
            <person name="Eisen J.A."/>
        </authorList>
    </citation>
    <scope>NUCLEOTIDE SEQUENCE</scope>
    <source>
        <strain evidence="2">DSM 3403</strain>
    </source>
</reference>
<evidence type="ECO:0000313" key="3">
    <source>
        <dbReference type="Proteomes" id="UP000007590"/>
    </source>
</evidence>
<evidence type="ECO:0000313" key="2">
    <source>
        <dbReference type="EMBL" id="AFD07861.1"/>
    </source>
</evidence>
<dbReference type="EMBL" id="CP003349">
    <property type="protein sequence ID" value="AFD07861.1"/>
    <property type="molecule type" value="Genomic_DNA"/>
</dbReference>
<dbReference type="HOGENOM" id="CLU_098677_1_0_10"/>
<accession>H8KS73</accession>
<sequence length="228" mass="25829">MVFSDNPPAAVLLLHRPLFRILLSLLLTFIAFILCSFTIDNYLVTAVISWDVFAFTYVGASWLVFFTHSIHHIKTEARTEDGSRVFVFAIILITSFVSMFTVLMLMLADVSNSMPIVYYLPLVVSAILLSWSLVHTVFTFHYANMYYDGDKEDHSKHLGGLDFPNETHPDYIDFAYFSFVIGMTFQVSDVQITSRAIRRTTLFHSLLAFGLNTFVVALTINIVAGLTK</sequence>
<dbReference type="eggNOG" id="COG4291">
    <property type="taxonomic scope" value="Bacteria"/>
</dbReference>
<keyword evidence="1" id="KW-1133">Transmembrane helix</keyword>
<evidence type="ECO:0000256" key="1">
    <source>
        <dbReference type="SAM" id="Phobius"/>
    </source>
</evidence>
<protein>
    <submittedName>
        <fullName evidence="2">Putative membrane protein</fullName>
    </submittedName>
</protein>
<keyword evidence="1" id="KW-0812">Transmembrane</keyword>
<feature type="transmembrane region" description="Helical" evidence="1">
    <location>
        <begin position="17"/>
        <end position="35"/>
    </location>
</feature>
<feature type="transmembrane region" description="Helical" evidence="1">
    <location>
        <begin position="119"/>
        <end position="143"/>
    </location>
</feature>
<feature type="transmembrane region" description="Helical" evidence="1">
    <location>
        <begin position="202"/>
        <end position="224"/>
    </location>
</feature>
<dbReference type="InterPro" id="IPR009781">
    <property type="entry name" value="DUF1345"/>
</dbReference>
<dbReference type="OrthoDB" id="64737at2"/>
<dbReference type="STRING" id="929556.Solca_2835"/>
<proteinExistence type="predicted"/>
<feature type="transmembrane region" description="Helical" evidence="1">
    <location>
        <begin position="85"/>
        <end position="107"/>
    </location>
</feature>
<feature type="transmembrane region" description="Helical" evidence="1">
    <location>
        <begin position="42"/>
        <end position="65"/>
    </location>
</feature>
<dbReference type="RefSeq" id="WP_014681088.1">
    <property type="nucleotide sequence ID" value="NC_017770.1"/>
</dbReference>